<organism evidence="2 3">
    <name type="scientific">Clostridium amylolyticum</name>
    <dbReference type="NCBI Taxonomy" id="1121298"/>
    <lineage>
        <taxon>Bacteria</taxon>
        <taxon>Bacillati</taxon>
        <taxon>Bacillota</taxon>
        <taxon>Clostridia</taxon>
        <taxon>Eubacteriales</taxon>
        <taxon>Clostridiaceae</taxon>
        <taxon>Clostridium</taxon>
    </lineage>
</organism>
<keyword evidence="1" id="KW-0732">Signal</keyword>
<evidence type="ECO:0000313" key="2">
    <source>
        <dbReference type="EMBL" id="SHI94099.1"/>
    </source>
</evidence>
<dbReference type="Proteomes" id="UP000184080">
    <property type="component" value="Unassembled WGS sequence"/>
</dbReference>
<proteinExistence type="predicted"/>
<reference evidence="2 3" key="1">
    <citation type="submission" date="2016-11" db="EMBL/GenBank/DDBJ databases">
        <authorList>
            <person name="Jaros S."/>
            <person name="Januszkiewicz K."/>
            <person name="Wedrychowicz H."/>
        </authorList>
    </citation>
    <scope>NUCLEOTIDE SEQUENCE [LARGE SCALE GENOMIC DNA]</scope>
    <source>
        <strain evidence="2 3">DSM 21864</strain>
    </source>
</reference>
<gene>
    <name evidence="2" type="ORF">SAMN05444401_1847</name>
</gene>
<feature type="chain" id="PRO_5038420204" description="Peptidase propeptide and YPEB domain-containing protein" evidence="1">
    <location>
        <begin position="20"/>
        <end position="209"/>
    </location>
</feature>
<dbReference type="RefSeq" id="WP_073005728.1">
    <property type="nucleotide sequence ID" value="NZ_FQZO01000002.1"/>
</dbReference>
<evidence type="ECO:0000313" key="3">
    <source>
        <dbReference type="Proteomes" id="UP000184080"/>
    </source>
</evidence>
<keyword evidence="3" id="KW-1185">Reference proteome</keyword>
<evidence type="ECO:0008006" key="4">
    <source>
        <dbReference type="Google" id="ProtNLM"/>
    </source>
</evidence>
<protein>
    <recommendedName>
        <fullName evidence="4">Peptidase propeptide and YPEB domain-containing protein</fullName>
    </recommendedName>
</protein>
<evidence type="ECO:0000256" key="1">
    <source>
        <dbReference type="SAM" id="SignalP"/>
    </source>
</evidence>
<sequence length="209" mass="24616">MKKFIVIFMILLAMLSNSACTFNLNHYEDKLYSDKVLDNYVDTAKSSNPNDFTRDKAIEKALTMFNAIFSTNIDRSKVSEFVNLSKNSDNNFEWLIIWDEPYRKEKYECRIDPNDGKVLFMSHSYKISHSNKPFKITTEELESLALPLIRAFDIDLNQYDLLDLKRGSKKIFHTPIVSLVYLNKTDSKNKIIIEIDYERKEIVSYLYLY</sequence>
<dbReference type="AlphaFoldDB" id="A0A1M6F924"/>
<dbReference type="EMBL" id="FQZO01000002">
    <property type="protein sequence ID" value="SHI94099.1"/>
    <property type="molecule type" value="Genomic_DNA"/>
</dbReference>
<dbReference type="STRING" id="1121298.SAMN05444401_1847"/>
<dbReference type="OrthoDB" id="1924871at2"/>
<name>A0A1M6F924_9CLOT</name>
<feature type="signal peptide" evidence="1">
    <location>
        <begin position="1"/>
        <end position="19"/>
    </location>
</feature>
<accession>A0A1M6F924</accession>